<dbReference type="RefSeq" id="WP_179388629.1">
    <property type="nucleotide sequence ID" value="NZ_JACBYQ010000001.1"/>
</dbReference>
<dbReference type="Proteomes" id="UP000521748">
    <property type="component" value="Unassembled WGS sequence"/>
</dbReference>
<comment type="caution">
    <text evidence="2">The sequence shown here is derived from an EMBL/GenBank/DDBJ whole genome shotgun (WGS) entry which is preliminary data.</text>
</comment>
<evidence type="ECO:0000259" key="1">
    <source>
        <dbReference type="Pfam" id="PF01636"/>
    </source>
</evidence>
<dbReference type="AlphaFoldDB" id="A0A7Y9LSS2"/>
<dbReference type="Pfam" id="PF01636">
    <property type="entry name" value="APH"/>
    <property type="match status" value="1"/>
</dbReference>
<organism evidence="2 3">
    <name type="scientific">Psychromicrobium silvestre</name>
    <dbReference type="NCBI Taxonomy" id="1645614"/>
    <lineage>
        <taxon>Bacteria</taxon>
        <taxon>Bacillati</taxon>
        <taxon>Actinomycetota</taxon>
        <taxon>Actinomycetes</taxon>
        <taxon>Micrococcales</taxon>
        <taxon>Micrococcaceae</taxon>
        <taxon>Psychromicrobium</taxon>
    </lineage>
</organism>
<reference evidence="2 3" key="1">
    <citation type="submission" date="2020-07" db="EMBL/GenBank/DDBJ databases">
        <title>Sequencing the genomes of 1000 actinobacteria strains.</title>
        <authorList>
            <person name="Klenk H.-P."/>
        </authorList>
    </citation>
    <scope>NUCLEOTIDE SEQUENCE [LARGE SCALE GENOMIC DNA]</scope>
    <source>
        <strain evidence="2 3">DSM 102047</strain>
    </source>
</reference>
<protein>
    <recommendedName>
        <fullName evidence="1">Aminoglycoside phosphotransferase domain-containing protein</fullName>
    </recommendedName>
</protein>
<accession>A0A7Y9LSS2</accession>
<sequence length="316" mass="34664">MFDYTSTARRTPWSALPQQLHRSVEAQLGGLVRSVDLAGGGFTPGFAGIVRTDTAEVFVKAAPAAEEWMFRSYAREAEVHAALPAGVPAPALLNAQLLSAGDDDWQLLFFEAVRGGMPGRPWTESQLAAVESSLLATEEALSAQPPTLKFGSLSAEFVSDSSLREVYHRPLPSFSPALSAQALLELDALMDLAPQALAGTSLQHNDLRPDNILMQGDRALFCDWNFLCFGPLWADWVVMLAYARIGGLDAESWLRRSALSSNADPEQIDSWLATLAAYFLDAGAKPIVANSPRLREHGQFSARMLLDWLIERRHWR</sequence>
<gene>
    <name evidence="2" type="ORF">FHU41_001140</name>
</gene>
<dbReference type="Gene3D" id="3.90.1200.10">
    <property type="match status" value="1"/>
</dbReference>
<dbReference type="EMBL" id="JACBYQ010000001">
    <property type="protein sequence ID" value="NYE94919.1"/>
    <property type="molecule type" value="Genomic_DNA"/>
</dbReference>
<dbReference type="InterPro" id="IPR002575">
    <property type="entry name" value="Aminoglycoside_PTrfase"/>
</dbReference>
<name>A0A7Y9LSS2_9MICC</name>
<dbReference type="SUPFAM" id="SSF56112">
    <property type="entry name" value="Protein kinase-like (PK-like)"/>
    <property type="match status" value="1"/>
</dbReference>
<keyword evidence="3" id="KW-1185">Reference proteome</keyword>
<evidence type="ECO:0000313" key="3">
    <source>
        <dbReference type="Proteomes" id="UP000521748"/>
    </source>
</evidence>
<dbReference type="InterPro" id="IPR011009">
    <property type="entry name" value="Kinase-like_dom_sf"/>
</dbReference>
<proteinExistence type="predicted"/>
<evidence type="ECO:0000313" key="2">
    <source>
        <dbReference type="EMBL" id="NYE94919.1"/>
    </source>
</evidence>
<feature type="domain" description="Aminoglycoside phosphotransferase" evidence="1">
    <location>
        <begin position="50"/>
        <end position="247"/>
    </location>
</feature>